<feature type="region of interest" description="Disordered" evidence="1">
    <location>
        <begin position="1"/>
        <end position="23"/>
    </location>
</feature>
<sequence>MLNATSFGPATIPTPRSARPRISEACSNSSGVACLNKVSGTSGAQAPERAAVAPPPPRLSPSLSLSFLAQGPPSHSSRPEVNLRSQVWTLMLGPCLLARTSLLPNAPPLPSLLHDRSPQSVVDLG</sequence>
<evidence type="ECO:0000313" key="2">
    <source>
        <dbReference type="EMBL" id="JAC77915.1"/>
    </source>
</evidence>
<accession>A0A061S4T4</accession>
<proteinExistence type="predicted"/>
<feature type="compositionally biased region" description="Low complexity" evidence="1">
    <location>
        <begin position="60"/>
        <end position="69"/>
    </location>
</feature>
<name>A0A061S4T4_9CHLO</name>
<evidence type="ECO:0000256" key="1">
    <source>
        <dbReference type="SAM" id="MobiDB-lite"/>
    </source>
</evidence>
<organism evidence="2">
    <name type="scientific">Tetraselmis sp. GSL018</name>
    <dbReference type="NCBI Taxonomy" id="582737"/>
    <lineage>
        <taxon>Eukaryota</taxon>
        <taxon>Viridiplantae</taxon>
        <taxon>Chlorophyta</taxon>
        <taxon>core chlorophytes</taxon>
        <taxon>Chlorodendrophyceae</taxon>
        <taxon>Chlorodendrales</taxon>
        <taxon>Chlorodendraceae</taxon>
        <taxon>Tetraselmis</taxon>
    </lineage>
</organism>
<protein>
    <submittedName>
        <fullName evidence="2">Uncharacterized protein</fullName>
    </submittedName>
</protein>
<feature type="region of interest" description="Disordered" evidence="1">
    <location>
        <begin position="38"/>
        <end position="80"/>
    </location>
</feature>
<gene>
    <name evidence="2" type="ORF">TSPGSL018_16504</name>
</gene>
<reference evidence="2" key="1">
    <citation type="submission" date="2014-05" db="EMBL/GenBank/DDBJ databases">
        <title>The transcriptome of the halophilic microalga Tetraselmis sp. GSL018 isolated from the Great Salt Lake, Utah.</title>
        <authorList>
            <person name="Jinkerson R.E."/>
            <person name="D'Adamo S."/>
            <person name="Posewitz M.C."/>
        </authorList>
    </citation>
    <scope>NUCLEOTIDE SEQUENCE</scope>
    <source>
        <strain evidence="2">GSL018</strain>
    </source>
</reference>
<dbReference type="AlphaFoldDB" id="A0A061S4T4"/>
<dbReference type="EMBL" id="GBEZ01007558">
    <property type="protein sequence ID" value="JAC77915.1"/>
    <property type="molecule type" value="Transcribed_RNA"/>
</dbReference>
<feature type="non-terminal residue" evidence="2">
    <location>
        <position position="125"/>
    </location>
</feature>